<evidence type="ECO:0000259" key="6">
    <source>
        <dbReference type="SMART" id="SM00732"/>
    </source>
</evidence>
<evidence type="ECO:0000256" key="4">
    <source>
        <dbReference type="ARBA" id="ARBA00022801"/>
    </source>
</evidence>
<keyword evidence="1 5" id="KW-0963">Cytoplasm</keyword>
<dbReference type="GO" id="GO:0005829">
    <property type="term" value="C:cytosol"/>
    <property type="evidence" value="ECO:0007669"/>
    <property type="project" value="TreeGrafter"/>
</dbReference>
<sequence length="164" mass="18248">MKTGRVMALDVGKIRVGVALSDPLGYTAQPLLTLWRKTRGEDLRSLLRLIRKHEVVKIVVGNPLHMSGEVSPWAVKVHEFAEELQKRSGLPVELWDERLSSVAAHEILNEAGHGRRERKYVIDQVAAVVILQGWMEATAQAAAKATLQQSDLRDINDQDPAEGE</sequence>
<keyword evidence="8" id="KW-1185">Reference proteome</keyword>
<dbReference type="GO" id="GO:0000967">
    <property type="term" value="P:rRNA 5'-end processing"/>
    <property type="evidence" value="ECO:0007669"/>
    <property type="project" value="UniProtKB-UniRule"/>
</dbReference>
<gene>
    <name evidence="7" type="ORF">HDF09_003330</name>
</gene>
<protein>
    <recommendedName>
        <fullName evidence="5">Putative pre-16S rRNA nuclease</fullName>
        <ecNumber evidence="5">3.1.-.-</ecNumber>
    </recommendedName>
</protein>
<dbReference type="GO" id="GO:0016788">
    <property type="term" value="F:hydrolase activity, acting on ester bonds"/>
    <property type="evidence" value="ECO:0007669"/>
    <property type="project" value="UniProtKB-UniRule"/>
</dbReference>
<dbReference type="InterPro" id="IPR012337">
    <property type="entry name" value="RNaseH-like_sf"/>
</dbReference>
<dbReference type="SMART" id="SM00732">
    <property type="entry name" value="YqgFc"/>
    <property type="match status" value="1"/>
</dbReference>
<dbReference type="EC" id="3.1.-.-" evidence="5"/>
<feature type="domain" description="YqgF/RNase H-like" evidence="6">
    <location>
        <begin position="4"/>
        <end position="104"/>
    </location>
</feature>
<dbReference type="PANTHER" id="PTHR33317:SF4">
    <property type="entry name" value="POLYNUCLEOTIDYL TRANSFERASE, RIBONUCLEASE H-LIKE SUPERFAMILY PROTEIN"/>
    <property type="match status" value="1"/>
</dbReference>
<dbReference type="Proteomes" id="UP000568106">
    <property type="component" value="Unassembled WGS sequence"/>
</dbReference>
<keyword evidence="3 5" id="KW-0540">Nuclease</keyword>
<dbReference type="NCBIfam" id="TIGR00250">
    <property type="entry name" value="RNAse_H_YqgF"/>
    <property type="match status" value="1"/>
</dbReference>
<comment type="similarity">
    <text evidence="5">Belongs to the YqgF HJR family.</text>
</comment>
<evidence type="ECO:0000256" key="1">
    <source>
        <dbReference type="ARBA" id="ARBA00022490"/>
    </source>
</evidence>
<dbReference type="Pfam" id="PF03652">
    <property type="entry name" value="RuvX"/>
    <property type="match status" value="1"/>
</dbReference>
<evidence type="ECO:0000256" key="2">
    <source>
        <dbReference type="ARBA" id="ARBA00022517"/>
    </source>
</evidence>
<proteinExistence type="inferred from homology"/>
<organism evidence="7 8">
    <name type="scientific">Tunturiibacter empetritectus</name>
    <dbReference type="NCBI Taxonomy" id="3069691"/>
    <lineage>
        <taxon>Bacteria</taxon>
        <taxon>Pseudomonadati</taxon>
        <taxon>Acidobacteriota</taxon>
        <taxon>Terriglobia</taxon>
        <taxon>Terriglobales</taxon>
        <taxon>Acidobacteriaceae</taxon>
        <taxon>Tunturiibacter</taxon>
    </lineage>
</organism>
<comment type="caution">
    <text evidence="7">The sequence shown here is derived from an EMBL/GenBank/DDBJ whole genome shotgun (WGS) entry which is preliminary data.</text>
</comment>
<keyword evidence="4 5" id="KW-0378">Hydrolase</keyword>
<comment type="function">
    <text evidence="5">Could be a nuclease involved in processing of the 5'-end of pre-16S rRNA.</text>
</comment>
<evidence type="ECO:0000256" key="5">
    <source>
        <dbReference type="HAMAP-Rule" id="MF_00651"/>
    </source>
</evidence>
<evidence type="ECO:0000256" key="3">
    <source>
        <dbReference type="ARBA" id="ARBA00022722"/>
    </source>
</evidence>
<dbReference type="InterPro" id="IPR006641">
    <property type="entry name" value="YqgF/RNaseH-like_dom"/>
</dbReference>
<dbReference type="CDD" id="cd16964">
    <property type="entry name" value="YqgF"/>
    <property type="match status" value="1"/>
</dbReference>
<dbReference type="PANTHER" id="PTHR33317">
    <property type="entry name" value="POLYNUCLEOTIDYL TRANSFERASE, RIBONUCLEASE H-LIKE SUPERFAMILY PROTEIN"/>
    <property type="match status" value="1"/>
</dbReference>
<dbReference type="AlphaFoldDB" id="A0A7W8IK37"/>
<evidence type="ECO:0000313" key="7">
    <source>
        <dbReference type="EMBL" id="MBB5318631.1"/>
    </source>
</evidence>
<evidence type="ECO:0000313" key="8">
    <source>
        <dbReference type="Proteomes" id="UP000568106"/>
    </source>
</evidence>
<dbReference type="SUPFAM" id="SSF53098">
    <property type="entry name" value="Ribonuclease H-like"/>
    <property type="match status" value="1"/>
</dbReference>
<dbReference type="Gene3D" id="3.30.420.140">
    <property type="entry name" value="YqgF/RNase H-like domain"/>
    <property type="match status" value="1"/>
</dbReference>
<dbReference type="GO" id="GO:0004518">
    <property type="term" value="F:nuclease activity"/>
    <property type="evidence" value="ECO:0007669"/>
    <property type="project" value="UniProtKB-KW"/>
</dbReference>
<name>A0A7W8IK37_9BACT</name>
<dbReference type="HAMAP" id="MF_00651">
    <property type="entry name" value="Nuclease_YqgF"/>
    <property type="match status" value="1"/>
</dbReference>
<accession>A0A7W8IK37</accession>
<comment type="subcellular location">
    <subcellularLocation>
        <location evidence="5">Cytoplasm</location>
    </subcellularLocation>
</comment>
<dbReference type="EMBL" id="JACHDY010000005">
    <property type="protein sequence ID" value="MBB5318631.1"/>
    <property type="molecule type" value="Genomic_DNA"/>
</dbReference>
<dbReference type="InterPro" id="IPR005227">
    <property type="entry name" value="YqgF"/>
</dbReference>
<keyword evidence="2 5" id="KW-0690">Ribosome biogenesis</keyword>
<dbReference type="InterPro" id="IPR037027">
    <property type="entry name" value="YqgF/RNaseH-like_dom_sf"/>
</dbReference>
<reference evidence="7" key="1">
    <citation type="submission" date="2020-08" db="EMBL/GenBank/DDBJ databases">
        <title>Genomic Encyclopedia of Type Strains, Phase IV (KMG-V): Genome sequencing to study the core and pangenomes of soil and plant-associated prokaryotes.</title>
        <authorList>
            <person name="Whitman W."/>
        </authorList>
    </citation>
    <scope>NUCLEOTIDE SEQUENCE [LARGE SCALE GENOMIC DNA]</scope>
    <source>
        <strain evidence="7">M8UP27</strain>
    </source>
</reference>